<dbReference type="InParanoid" id="A0A1C7MZ38"/>
<name>A0A1C7MZ38_9FUNG</name>
<gene>
    <name evidence="1" type="ORF">A0J61_09872</name>
</gene>
<accession>A0A1C7MZ38</accession>
<evidence type="ECO:0000313" key="1">
    <source>
        <dbReference type="EMBL" id="OBZ82077.1"/>
    </source>
</evidence>
<dbReference type="OrthoDB" id="2425129at2759"/>
<comment type="caution">
    <text evidence="1">The sequence shown here is derived from an EMBL/GenBank/DDBJ whole genome shotgun (WGS) entry which is preliminary data.</text>
</comment>
<dbReference type="EMBL" id="LUGH01000960">
    <property type="protein sequence ID" value="OBZ82077.1"/>
    <property type="molecule type" value="Genomic_DNA"/>
</dbReference>
<proteinExistence type="predicted"/>
<dbReference type="AlphaFoldDB" id="A0A1C7MZ38"/>
<protein>
    <submittedName>
        <fullName evidence="1">Uncharacterized protein</fullName>
    </submittedName>
</protein>
<sequence length="260" mass="29668">MVDFESLDEAVRLRYPADSSPFSRHRIPVFKARVSTCSEYKDRLRIKFDSILDRFPFKTKEQRKIVQTLGNDEHWDAVDYGLLNAKFIYSSFIAMNTLFSQPISLEANESMFNHMAIWPILSLAIDDRTSFLPGEIELSASSKNYNADALIKYGEVEVCVLETSGRYKLEDNARFGYDHVKGAFALLSMIKAIYKKYRFATKETAVELRVHFVHARGTKMHLWSLEAPFENTFVIQRVASTEIPATASDSSSILSLCSFA</sequence>
<reference evidence="1 2" key="1">
    <citation type="submission" date="2016-03" db="EMBL/GenBank/DDBJ databases">
        <title>Choanephora cucurbitarum.</title>
        <authorList>
            <person name="Min B."/>
            <person name="Park H."/>
            <person name="Park J.-H."/>
            <person name="Shin H.-D."/>
            <person name="Choi I.-G."/>
        </authorList>
    </citation>
    <scope>NUCLEOTIDE SEQUENCE [LARGE SCALE GENOMIC DNA]</scope>
    <source>
        <strain evidence="1 2">KUS-F28377</strain>
    </source>
</reference>
<evidence type="ECO:0000313" key="2">
    <source>
        <dbReference type="Proteomes" id="UP000093000"/>
    </source>
</evidence>
<keyword evidence="2" id="KW-1185">Reference proteome</keyword>
<dbReference type="Proteomes" id="UP000093000">
    <property type="component" value="Unassembled WGS sequence"/>
</dbReference>
<organism evidence="1 2">
    <name type="scientific">Choanephora cucurbitarum</name>
    <dbReference type="NCBI Taxonomy" id="101091"/>
    <lineage>
        <taxon>Eukaryota</taxon>
        <taxon>Fungi</taxon>
        <taxon>Fungi incertae sedis</taxon>
        <taxon>Mucoromycota</taxon>
        <taxon>Mucoromycotina</taxon>
        <taxon>Mucoromycetes</taxon>
        <taxon>Mucorales</taxon>
        <taxon>Mucorineae</taxon>
        <taxon>Choanephoraceae</taxon>
        <taxon>Choanephoroideae</taxon>
        <taxon>Choanephora</taxon>
    </lineage>
</organism>